<proteinExistence type="predicted"/>
<dbReference type="EMBL" id="QZKU01000057">
    <property type="protein sequence ID" value="RJP22467.1"/>
    <property type="molecule type" value="Genomic_DNA"/>
</dbReference>
<dbReference type="Proteomes" id="UP000265882">
    <property type="component" value="Unassembled WGS sequence"/>
</dbReference>
<name>A0A3A4NPU4_ABYX5</name>
<evidence type="ECO:0000256" key="1">
    <source>
        <dbReference type="SAM" id="Phobius"/>
    </source>
</evidence>
<evidence type="ECO:0000259" key="2">
    <source>
        <dbReference type="Pfam" id="PF09822"/>
    </source>
</evidence>
<reference evidence="4 5" key="1">
    <citation type="journal article" date="2017" name="ISME J.">
        <title>Energy and carbon metabolisms in a deep terrestrial subsurface fluid microbial community.</title>
        <authorList>
            <person name="Momper L."/>
            <person name="Jungbluth S.P."/>
            <person name="Lee M.D."/>
            <person name="Amend J.P."/>
        </authorList>
    </citation>
    <scope>NUCLEOTIDE SEQUENCE [LARGE SCALE GENOMIC DNA]</scope>
    <source>
        <strain evidence="4">SURF_5</strain>
    </source>
</reference>
<feature type="domain" description="ABC-type uncharacterised transport system" evidence="2">
    <location>
        <begin position="153"/>
        <end position="401"/>
    </location>
</feature>
<protein>
    <submittedName>
        <fullName evidence="4">Uncharacterized protein</fullName>
    </submittedName>
</protein>
<evidence type="ECO:0000313" key="5">
    <source>
        <dbReference type="Proteomes" id="UP000265882"/>
    </source>
</evidence>
<comment type="caution">
    <text evidence="4">The sequence shown here is derived from an EMBL/GenBank/DDBJ whole genome shotgun (WGS) entry which is preliminary data.</text>
</comment>
<keyword evidence="1" id="KW-0812">Transmembrane</keyword>
<sequence length="462" mass="50274">MSPRLRLSTRYGINTALAILMALGIVILIEAFSYRHNWRKDFTANKRHSLSEQTLNVLKELKDPVAVTVFVGKGSASYEEARELFDLYSRHAKALQVTIIDPDLTPDLAREAEIRRYGIPVAFFETGTGRETVTDLDEEQVTNALIKVTRAEKKKVCFLEGHGEHPLDSTDAGGLSVSKKMLEDKNYQPETLLLMRAERVPDDCAILAVAGPQTDLAEAELQAIEQYLAAGGRVLFLVDPQMAPSLTPFLEKYGILLGNDIVVDRLSRLFGGDYLMPVLTTYSPSHPITSSFRIASFFSVARSVSVDDAAATQPSWLAKTGDGSWAETDMAALEKGTASFDSGKDVAGPISLAAAAEIAVSTDSEGETTEAKRGAVVVFGDSDFVTNAKIHLSGGADLFMNTMNWLGREEALIAIPPKERNFQPVMLTATDAKLLFVLPVIVLPGLVLIGGILAFVRRSRHS</sequence>
<dbReference type="AlphaFoldDB" id="A0A3A4NPU4"/>
<feature type="transmembrane region" description="Helical" evidence="1">
    <location>
        <begin position="434"/>
        <end position="456"/>
    </location>
</feature>
<organism evidence="4 5">
    <name type="scientific">Abyssobacteria bacterium (strain SURF_5)</name>
    <dbReference type="NCBI Taxonomy" id="2093360"/>
    <lineage>
        <taxon>Bacteria</taxon>
        <taxon>Pseudomonadati</taxon>
        <taxon>Candidatus Hydrogenedentota</taxon>
        <taxon>Candidatus Abyssobacteria</taxon>
    </lineage>
</organism>
<feature type="domain" description="DUF7088" evidence="3">
    <location>
        <begin position="45"/>
        <end position="121"/>
    </location>
</feature>
<dbReference type="InterPro" id="IPR019196">
    <property type="entry name" value="ABC_transp_unknown"/>
</dbReference>
<dbReference type="Pfam" id="PF09822">
    <property type="entry name" value="ABC_transp_aux"/>
    <property type="match status" value="1"/>
</dbReference>
<evidence type="ECO:0000313" key="4">
    <source>
        <dbReference type="EMBL" id="RJP22467.1"/>
    </source>
</evidence>
<feature type="transmembrane region" description="Helical" evidence="1">
    <location>
        <begin position="12"/>
        <end position="34"/>
    </location>
</feature>
<keyword evidence="1" id="KW-0472">Membrane</keyword>
<dbReference type="Pfam" id="PF23357">
    <property type="entry name" value="DUF7088"/>
    <property type="match status" value="1"/>
</dbReference>
<keyword evidence="1" id="KW-1133">Transmembrane helix</keyword>
<gene>
    <name evidence="4" type="ORF">C4520_08165</name>
</gene>
<dbReference type="InterPro" id="IPR055396">
    <property type="entry name" value="DUF7088"/>
</dbReference>
<evidence type="ECO:0000259" key="3">
    <source>
        <dbReference type="Pfam" id="PF23357"/>
    </source>
</evidence>
<accession>A0A3A4NPU4</accession>
<dbReference type="SUPFAM" id="SSF52317">
    <property type="entry name" value="Class I glutamine amidotransferase-like"/>
    <property type="match status" value="1"/>
</dbReference>
<dbReference type="InterPro" id="IPR029062">
    <property type="entry name" value="Class_I_gatase-like"/>
</dbReference>